<name>A0A9P8VAS1_9PEZI</name>
<organism evidence="2 3">
    <name type="scientific">Plectosphaerella plurivora</name>
    <dbReference type="NCBI Taxonomy" id="936078"/>
    <lineage>
        <taxon>Eukaryota</taxon>
        <taxon>Fungi</taxon>
        <taxon>Dikarya</taxon>
        <taxon>Ascomycota</taxon>
        <taxon>Pezizomycotina</taxon>
        <taxon>Sordariomycetes</taxon>
        <taxon>Hypocreomycetidae</taxon>
        <taxon>Glomerellales</taxon>
        <taxon>Plectosphaerellaceae</taxon>
        <taxon>Plectosphaerella</taxon>
    </lineage>
</organism>
<sequence>MSTPSAGERDEFPRSVKEAKEHIRQIRRDKGLGDEVDQIGNNASDLQSALGVLSHDLYQTSTHFLLELIQNADDNSYDTDTPTLSIVYSPGKIKIHCNERGFSKRNLEAICRICKSTKSGRSKTAGFVGEKGIGFKSVFKVASVVWISSGHYSFKFNRDGHLGMIAPIWEEFPDTVRKGGTSICLQLAKDCDEFRIVEELSSYDEKILLFLRRLRRLEISVKPPRLFLSRTIDTVLAREAPFLGENNSNYTVLLRNGERKRFFVWRHTANKMPLETRRPGISSSELILAFPFQGHEGHFNIEPECEDQSVYAFLPIRNCGFPFLLQGDFLLSANREDVQDDSQWNQKLATEAAKAFVGAVQAMGKLSNALRWRWLSYIPTTSSQTFFFEAIRANINKSLQVAPILESEAGYIRVPTKLTYAPSEMRDRDGRPFLDDPNTLKKHVASKYITHGAKWPSLRELGVVEQNSTQFSLDLYAALGDNAASFMSKRSGRWHDDLAKSLVATHLVSDYTNLPVIPTQDGSWVAPAGKRNVFFPSENLKNIPGGIDIHIVDERAVASSVRRKLFEECGVGQLNNVAVRGMIIKAHTGTKPKAADLSPEVLLSHLVFFFDTKDELAKPPVMQVATDTGNVRASDTVYQHSDQPGSASTIPTNKVLSHKYSFLHPIYSRHGSTPARRTEFQAYIREHLSVEIYPRLTPLKTSTIHPDFKALMEHDDENLWLSVLKNGWTTYQQFFPRIKNLLKGQQVRTISGEVKPVSETWIPLPHFVNEFGKHVPFIDLSDINDQAWPAILEPLAVEMIDNIRFYTRCLESVRQDASVSDAKICRILRNLEDKAEHETEASGISAMRSSFEKNELVFIPASKSGGNRLWVSPFECFWRGEPWLTQSVGLAAVHPDLETLFRTHIKISDSTDRHIIKEAEALEYFPQPVPYDRVVRIVLALNKLAKKGEELPIDQIKKLAIFPIVTTPQDEPYESLTSVDSKKPWLIADRAHLRQHFRDVVPVLAFKPEFIHKIRFLIQKLGLEERFLSKLASSVTEALGDVTPSKKLTMEYRERSKHFFRLIPTDQANTKQLVSSYNRIEVYTCSKVVQYWKATLGLSPVQSAHTEGVVFLEVDYAGDLRLYLREGYEDERYPCELAEQLRNFFNVPYQHLDLLTVSLSAPDERVESLFDARGISPWIEDDLVSENGEDDGEVGVYNPVQRPIPSKKSRLRTSAGTRFSSLFGHTRFTPSFFKNKSGEQLPSYNAAVDRSRQNAIGRPAEPRTFTMAQSLPALKGTLRELNFAQTGAAIVGTPSKPMTLLERLRLLAHLGPDMGEAIVSDILATVLGIQYDKQRMWSAKDQRRNAVAAFNFTDTQGRFSGFLMRLDGMSGKAEGYTRLIYHLDVKTSSHDSFKMTQEELNRARENSVHSQPDPEDAAPSKHVSVLVLISDIRTEPKIRFLADPWDLFEDGQLILQNPRTYDARLNLRLRQAAKKPAAGEVGFDAVQFKKPDNVVLKDEPAPDYEEDNKKAMKRPAARRANGTAPGGEKTVAGPSSARGPSGVPR</sequence>
<dbReference type="InterPro" id="IPR036890">
    <property type="entry name" value="HATPase_C_sf"/>
</dbReference>
<feature type="region of interest" description="Disordered" evidence="1">
    <location>
        <begin position="1"/>
        <end position="20"/>
    </location>
</feature>
<accession>A0A9P8VAS1</accession>
<dbReference type="Gene3D" id="3.30.565.10">
    <property type="entry name" value="Histidine kinase-like ATPase, C-terminal domain"/>
    <property type="match status" value="1"/>
</dbReference>
<dbReference type="NCBIfam" id="NF047352">
    <property type="entry name" value="P_loop_sacsin"/>
    <property type="match status" value="1"/>
</dbReference>
<feature type="region of interest" description="Disordered" evidence="1">
    <location>
        <begin position="1496"/>
        <end position="1545"/>
    </location>
</feature>
<gene>
    <name evidence="2" type="ORF">F5X68DRAFT_276173</name>
</gene>
<evidence type="ECO:0000256" key="1">
    <source>
        <dbReference type="SAM" id="MobiDB-lite"/>
    </source>
</evidence>
<feature type="compositionally biased region" description="Basic and acidic residues" evidence="1">
    <location>
        <begin position="7"/>
        <end position="20"/>
    </location>
</feature>
<feature type="region of interest" description="Disordered" evidence="1">
    <location>
        <begin position="1401"/>
        <end position="1420"/>
    </location>
</feature>
<dbReference type="OrthoDB" id="1262810at2759"/>
<comment type="caution">
    <text evidence="2">The sequence shown here is derived from an EMBL/GenBank/DDBJ whole genome shotgun (WGS) entry which is preliminary data.</text>
</comment>
<dbReference type="SUPFAM" id="SSF55874">
    <property type="entry name" value="ATPase domain of HSP90 chaperone/DNA topoisomerase II/histidine kinase"/>
    <property type="match status" value="1"/>
</dbReference>
<protein>
    <submittedName>
        <fullName evidence="2">Uncharacterized protein</fullName>
    </submittedName>
</protein>
<dbReference type="Proteomes" id="UP000770015">
    <property type="component" value="Unassembled WGS sequence"/>
</dbReference>
<proteinExistence type="predicted"/>
<reference evidence="2" key="1">
    <citation type="journal article" date="2021" name="Nat. Commun.">
        <title>Genetic determinants of endophytism in the Arabidopsis root mycobiome.</title>
        <authorList>
            <person name="Mesny F."/>
            <person name="Miyauchi S."/>
            <person name="Thiergart T."/>
            <person name="Pickel B."/>
            <person name="Atanasova L."/>
            <person name="Karlsson M."/>
            <person name="Huettel B."/>
            <person name="Barry K.W."/>
            <person name="Haridas S."/>
            <person name="Chen C."/>
            <person name="Bauer D."/>
            <person name="Andreopoulos W."/>
            <person name="Pangilinan J."/>
            <person name="LaButti K."/>
            <person name="Riley R."/>
            <person name="Lipzen A."/>
            <person name="Clum A."/>
            <person name="Drula E."/>
            <person name="Henrissat B."/>
            <person name="Kohler A."/>
            <person name="Grigoriev I.V."/>
            <person name="Martin F.M."/>
            <person name="Hacquard S."/>
        </authorList>
    </citation>
    <scope>NUCLEOTIDE SEQUENCE</scope>
    <source>
        <strain evidence="2">MPI-SDFR-AT-0117</strain>
    </source>
</reference>
<evidence type="ECO:0000313" key="2">
    <source>
        <dbReference type="EMBL" id="KAH6686915.1"/>
    </source>
</evidence>
<dbReference type="EMBL" id="JAGSXJ010000012">
    <property type="protein sequence ID" value="KAH6686915.1"/>
    <property type="molecule type" value="Genomic_DNA"/>
</dbReference>
<evidence type="ECO:0000313" key="3">
    <source>
        <dbReference type="Proteomes" id="UP000770015"/>
    </source>
</evidence>
<dbReference type="PANTHER" id="PTHR32387:SF0">
    <property type="entry name" value="PROTEIN NO VEIN"/>
    <property type="match status" value="1"/>
</dbReference>
<dbReference type="PANTHER" id="PTHR32387">
    <property type="entry name" value="WU:FJ29H11"/>
    <property type="match status" value="1"/>
</dbReference>
<dbReference type="InterPro" id="IPR052957">
    <property type="entry name" value="Auxin_embryo_med"/>
</dbReference>
<keyword evidence="3" id="KW-1185">Reference proteome</keyword>